<keyword evidence="6" id="KW-1185">Reference proteome</keyword>
<evidence type="ECO:0000256" key="3">
    <source>
        <dbReference type="ARBA" id="ARBA00022989"/>
    </source>
</evidence>
<dbReference type="EMBL" id="CAJJDM010000077">
    <property type="protein sequence ID" value="CAD8085322.1"/>
    <property type="molecule type" value="Genomic_DNA"/>
</dbReference>
<dbReference type="Pfam" id="PF05277">
    <property type="entry name" value="DUF726"/>
    <property type="match status" value="1"/>
</dbReference>
<evidence type="ECO:0000256" key="1">
    <source>
        <dbReference type="ARBA" id="ARBA00004141"/>
    </source>
</evidence>
<dbReference type="InterPro" id="IPR007941">
    <property type="entry name" value="DUF726"/>
</dbReference>
<evidence type="ECO:0000313" key="6">
    <source>
        <dbReference type="Proteomes" id="UP000688137"/>
    </source>
</evidence>
<comment type="subcellular location">
    <subcellularLocation>
        <location evidence="1">Membrane</location>
        <topology evidence="1">Multi-pass membrane protein</topology>
    </subcellularLocation>
</comment>
<keyword evidence="4" id="KW-0472">Membrane</keyword>
<keyword evidence="2" id="KW-0812">Transmembrane</keyword>
<reference evidence="5" key="1">
    <citation type="submission" date="2021-01" db="EMBL/GenBank/DDBJ databases">
        <authorList>
            <consortium name="Genoscope - CEA"/>
            <person name="William W."/>
        </authorList>
    </citation>
    <scope>NUCLEOTIDE SEQUENCE</scope>
</reference>
<dbReference type="PANTHER" id="PTHR17920">
    <property type="entry name" value="TRANSMEMBRANE AND COILED-COIL DOMAIN-CONTAINING PROTEIN 4 TMCO4"/>
    <property type="match status" value="1"/>
</dbReference>
<dbReference type="Proteomes" id="UP000688137">
    <property type="component" value="Unassembled WGS sequence"/>
</dbReference>
<evidence type="ECO:0000256" key="2">
    <source>
        <dbReference type="ARBA" id="ARBA00022692"/>
    </source>
</evidence>
<proteinExistence type="predicted"/>
<organism evidence="5 6">
    <name type="scientific">Paramecium primaurelia</name>
    <dbReference type="NCBI Taxonomy" id="5886"/>
    <lineage>
        <taxon>Eukaryota</taxon>
        <taxon>Sar</taxon>
        <taxon>Alveolata</taxon>
        <taxon>Ciliophora</taxon>
        <taxon>Intramacronucleata</taxon>
        <taxon>Oligohymenophorea</taxon>
        <taxon>Peniculida</taxon>
        <taxon>Parameciidae</taxon>
        <taxon>Paramecium</taxon>
    </lineage>
</organism>
<name>A0A8S1N144_PARPR</name>
<dbReference type="PANTHER" id="PTHR17920:SF3">
    <property type="entry name" value="TRANSMEMBRANE AND COILED-COIL DOMAIN-CONTAINING PROTEIN 4"/>
    <property type="match status" value="1"/>
</dbReference>
<keyword evidence="3" id="KW-1133">Transmembrane helix</keyword>
<dbReference type="OMA" id="YDSEARN"/>
<dbReference type="AlphaFoldDB" id="A0A8S1N144"/>
<sequence>MNQLAKIQYILVVAQMVPKIVRTVSNKFRQYDDQIKVQQSYGDENIELSTIFQGDMTLEQHKQTIFKHLDKIKNEVIEFLKNYNFQKIYCTEKIKQKYYDEKMNFCLINLKEIAQNKFSIFTYEIGTKNEIIWLNKALTKMNQILILYFQVKFKQLNYQEDFLLYFAEILKFIQKRIIKRVLKCLPQAYYNIQNLLQYVCENSISKDFQLENLEKQFQTNYNLQFYQKSITETYNRIIEIFNKDALEETLIKFLNQEDQQTRDKFRVSEVIVNQFHKIIRKRMRYKILNSLQNYKQRDDSILKDKITQLFLKQLNQVQFFGGIEDKQINQNIQLIIFSIFWIKLGFNKFKINFLIKELGKYHEYEDNDFQQIDIQDLELHQKIDFYDQMKNLEIQFNKAIEWYNQNVDEDTNLLVICQIYMILANIKFKNQKLYFGDYDSDARNILFIIIQNFNDLKFGYFNHEIVKICENLTHNLQMKLYEDINLKIQKEASQGYTQSELYKQRSQIIFNNEPYHFLLQDTSVSILQSPSVIGKDYHQKHKLFDFILKTKEPIDEFYKNQQLKLLKQKYQEINDNINQKKLCKEYKFINILEEPKLFHFQTLSKDDKNSNVITLLISGFLSKNEDKLSKWKPLLNNRYSGTLIALHWESLEILNIIKQISEWFTNKQNEIYDQIENNQFIETTKEATIVGKCLAHYLDEGHLFGNRQINILCHSLGTEILLQCIHELDRFSQKKLINDIILFGGVADIYELSKRKWNSVSGSVHNMYTNNDDVLKYLFKLNCNFKHPCGLNPVNFLYKKIYNYDVSDIVGGHSGYWEKLDIITNISDFNSDYKILVKDVKEIY</sequence>
<gene>
    <name evidence="5" type="ORF">PPRIM_AZ9-3.1.T0740078</name>
</gene>
<accession>A0A8S1N144</accession>
<evidence type="ECO:0000313" key="5">
    <source>
        <dbReference type="EMBL" id="CAD8085322.1"/>
    </source>
</evidence>
<comment type="caution">
    <text evidence="5">The sequence shown here is derived from an EMBL/GenBank/DDBJ whole genome shotgun (WGS) entry which is preliminary data.</text>
</comment>
<protein>
    <submittedName>
        <fullName evidence="5">Uncharacterized protein</fullName>
    </submittedName>
</protein>
<evidence type="ECO:0000256" key="4">
    <source>
        <dbReference type="ARBA" id="ARBA00023136"/>
    </source>
</evidence>
<dbReference type="GO" id="GO:0016020">
    <property type="term" value="C:membrane"/>
    <property type="evidence" value="ECO:0007669"/>
    <property type="project" value="UniProtKB-SubCell"/>
</dbReference>